<keyword evidence="1" id="KW-0694">RNA-binding</keyword>
<reference evidence="3 4" key="1">
    <citation type="submission" date="2018-08" db="EMBL/GenBank/DDBJ databases">
        <title>Aphanomyces genome sequencing and annotation.</title>
        <authorList>
            <person name="Minardi D."/>
            <person name="Oidtmann B."/>
            <person name="Van Der Giezen M."/>
            <person name="Studholme D.J."/>
        </authorList>
    </citation>
    <scope>NUCLEOTIDE SEQUENCE [LARGE SCALE GENOMIC DNA]</scope>
    <source>
        <strain evidence="3 4">Kv</strain>
    </source>
</reference>
<organism evidence="3 4">
    <name type="scientific">Aphanomyces astaci</name>
    <name type="common">Crayfish plague agent</name>
    <dbReference type="NCBI Taxonomy" id="112090"/>
    <lineage>
        <taxon>Eukaryota</taxon>
        <taxon>Sar</taxon>
        <taxon>Stramenopiles</taxon>
        <taxon>Oomycota</taxon>
        <taxon>Saprolegniomycetes</taxon>
        <taxon>Saprolegniales</taxon>
        <taxon>Verrucalvaceae</taxon>
        <taxon>Aphanomyces</taxon>
    </lineage>
</organism>
<comment type="caution">
    <text evidence="3">The sequence shown here is derived from an EMBL/GenBank/DDBJ whole genome shotgun (WGS) entry which is preliminary data.</text>
</comment>
<protein>
    <recommendedName>
        <fullName evidence="2">RRM domain-containing protein</fullName>
    </recommendedName>
</protein>
<dbReference type="PANTHER" id="PTHR23099:SF0">
    <property type="entry name" value="GERM CELL NUCLEAR ACIDIC PROTEIN"/>
    <property type="match status" value="1"/>
</dbReference>
<dbReference type="PANTHER" id="PTHR23099">
    <property type="entry name" value="TRANSCRIPTIONAL REGULATOR"/>
    <property type="match status" value="1"/>
</dbReference>
<name>A0A397AJ85_APHAT</name>
<sequence length="213" mass="23587">MRGVRVYVGRLPADATQADLQDRFQRVLPANVSMVTVDLMRNSSATDFAYLELKSNTDNADDEYAAVQAVVQAYHNTKWKGKRLRVEPAHPDYLARLAYEWEATAAHKEAIAAARVPSHATVEPAATELNLKPSKRYAHMSIIPTNVSQSNAQHRFKGSKVTFDDDGHGTVVVQAIVAAARATKKVAPVMTNAAIESDPEDDDDRSVYIRHFR</sequence>
<accession>A0A397AJ85</accession>
<dbReference type="InterPro" id="IPR012677">
    <property type="entry name" value="Nucleotide-bd_a/b_plait_sf"/>
</dbReference>
<dbReference type="EMBL" id="QUSZ01005903">
    <property type="protein sequence ID" value="RHY07772.1"/>
    <property type="molecule type" value="Genomic_DNA"/>
</dbReference>
<evidence type="ECO:0000313" key="3">
    <source>
        <dbReference type="EMBL" id="RHY07772.1"/>
    </source>
</evidence>
<dbReference type="InterPro" id="IPR000504">
    <property type="entry name" value="RRM_dom"/>
</dbReference>
<gene>
    <name evidence="3" type="ORF">DYB36_006867</name>
</gene>
<dbReference type="GO" id="GO:0005634">
    <property type="term" value="C:nucleus"/>
    <property type="evidence" value="ECO:0007669"/>
    <property type="project" value="TreeGrafter"/>
</dbReference>
<evidence type="ECO:0000259" key="2">
    <source>
        <dbReference type="PROSITE" id="PS50102"/>
    </source>
</evidence>
<evidence type="ECO:0000256" key="1">
    <source>
        <dbReference type="PROSITE-ProRule" id="PRU00176"/>
    </source>
</evidence>
<feature type="domain" description="RRM" evidence="2">
    <location>
        <begin position="4"/>
        <end position="91"/>
    </location>
</feature>
<dbReference type="VEuPathDB" id="FungiDB:H257_08099"/>
<dbReference type="InterPro" id="IPR035979">
    <property type="entry name" value="RBD_domain_sf"/>
</dbReference>
<dbReference type="SUPFAM" id="SSF54928">
    <property type="entry name" value="RNA-binding domain, RBD"/>
    <property type="match status" value="1"/>
</dbReference>
<dbReference type="GO" id="GO:0003723">
    <property type="term" value="F:RNA binding"/>
    <property type="evidence" value="ECO:0007669"/>
    <property type="project" value="UniProtKB-UniRule"/>
</dbReference>
<dbReference type="PROSITE" id="PS50102">
    <property type="entry name" value="RRM"/>
    <property type="match status" value="1"/>
</dbReference>
<evidence type="ECO:0000313" key="4">
    <source>
        <dbReference type="Proteomes" id="UP000265427"/>
    </source>
</evidence>
<dbReference type="AlphaFoldDB" id="A0A397AJ85"/>
<dbReference type="Gene3D" id="3.30.70.330">
    <property type="match status" value="1"/>
</dbReference>
<proteinExistence type="predicted"/>
<dbReference type="Proteomes" id="UP000265427">
    <property type="component" value="Unassembled WGS sequence"/>
</dbReference>